<comment type="caution">
    <text evidence="1">The sequence shown here is derived from an EMBL/GenBank/DDBJ whole genome shotgun (WGS) entry which is preliminary data.</text>
</comment>
<protein>
    <submittedName>
        <fullName evidence="1">SAM-dependent methyltransferase</fullName>
    </submittedName>
</protein>
<proteinExistence type="predicted"/>
<dbReference type="Proteomes" id="UP000051638">
    <property type="component" value="Unassembled WGS sequence"/>
</dbReference>
<gene>
    <name evidence="1" type="ORF">FC24_GL001059</name>
</gene>
<dbReference type="GO" id="GO:0008168">
    <property type="term" value="F:methyltransferase activity"/>
    <property type="evidence" value="ECO:0007669"/>
    <property type="project" value="UniProtKB-KW"/>
</dbReference>
<sequence>MGLVLPAKLVKEKYVQEILQLRRDFVGFTPATQRLDGILRNIIRLQRHQLPHQLPDLILAPTQFYQWALPRLAQLALTPNQLSAHFMRLDRCLQNYRQFLQTYFGFWGQITQEVAAGFARLPGKHYLEVMAGNGYLSYGLRRLHQQVYTTDSLSWTGENQTGRQPWTTVVPLDACKAYRKYRGNIDYVVMVWSPDGVPVDWQLLQLMRQDQRQIPLLCVGERNGCTNSKQFWQTAHFVNNPEIQRLNQCFSPLDLVREQVFWIE</sequence>
<evidence type="ECO:0000313" key="2">
    <source>
        <dbReference type="Proteomes" id="UP000051638"/>
    </source>
</evidence>
<organism evidence="1 2">
    <name type="scientific">Loigolactobacillus rennini DSM 20253</name>
    <dbReference type="NCBI Taxonomy" id="1423796"/>
    <lineage>
        <taxon>Bacteria</taxon>
        <taxon>Bacillati</taxon>
        <taxon>Bacillota</taxon>
        <taxon>Bacilli</taxon>
        <taxon>Lactobacillales</taxon>
        <taxon>Lactobacillaceae</taxon>
        <taxon>Loigolactobacillus</taxon>
    </lineage>
</organism>
<keyword evidence="1" id="KW-0808">Transferase</keyword>
<dbReference type="InterPro" id="IPR029063">
    <property type="entry name" value="SAM-dependent_MTases_sf"/>
</dbReference>
<evidence type="ECO:0000313" key="1">
    <source>
        <dbReference type="EMBL" id="KRM98720.1"/>
    </source>
</evidence>
<accession>A0A0R2D4A3</accession>
<dbReference type="STRING" id="1423796.FC24_GL001059"/>
<dbReference type="AlphaFoldDB" id="A0A0R2D4A3"/>
<dbReference type="EMBL" id="AYYI01000027">
    <property type="protein sequence ID" value="KRM98720.1"/>
    <property type="molecule type" value="Genomic_DNA"/>
</dbReference>
<dbReference type="PATRIC" id="fig|1423796.3.peg.1083"/>
<dbReference type="GO" id="GO:0032259">
    <property type="term" value="P:methylation"/>
    <property type="evidence" value="ECO:0007669"/>
    <property type="project" value="UniProtKB-KW"/>
</dbReference>
<keyword evidence="1" id="KW-0489">Methyltransferase</keyword>
<reference evidence="1 2" key="1">
    <citation type="journal article" date="2015" name="Genome Announc.">
        <title>Expanding the biotechnology potential of lactobacilli through comparative genomics of 213 strains and associated genera.</title>
        <authorList>
            <person name="Sun Z."/>
            <person name="Harris H.M."/>
            <person name="McCann A."/>
            <person name="Guo C."/>
            <person name="Argimon S."/>
            <person name="Zhang W."/>
            <person name="Yang X."/>
            <person name="Jeffery I.B."/>
            <person name="Cooney J.C."/>
            <person name="Kagawa T.F."/>
            <person name="Liu W."/>
            <person name="Song Y."/>
            <person name="Salvetti E."/>
            <person name="Wrobel A."/>
            <person name="Rasinkangas P."/>
            <person name="Parkhill J."/>
            <person name="Rea M.C."/>
            <person name="O'Sullivan O."/>
            <person name="Ritari J."/>
            <person name="Douillard F.P."/>
            <person name="Paul Ross R."/>
            <person name="Yang R."/>
            <person name="Briner A.E."/>
            <person name="Felis G.E."/>
            <person name="de Vos W.M."/>
            <person name="Barrangou R."/>
            <person name="Klaenhammer T.R."/>
            <person name="Caufield P.W."/>
            <person name="Cui Y."/>
            <person name="Zhang H."/>
            <person name="O'Toole P.W."/>
        </authorList>
    </citation>
    <scope>NUCLEOTIDE SEQUENCE [LARGE SCALE GENOMIC DNA]</scope>
    <source>
        <strain evidence="1 2">DSM 20253</strain>
    </source>
</reference>
<name>A0A0R2D4A3_9LACO</name>
<keyword evidence="2" id="KW-1185">Reference proteome</keyword>
<dbReference type="SUPFAM" id="SSF53335">
    <property type="entry name" value="S-adenosyl-L-methionine-dependent methyltransferases"/>
    <property type="match status" value="1"/>
</dbReference>